<sequence length="324" mass="36289">MSTVVTRAASSTSAKPALQKRSRSAAGAVGGKKPSDHIKRRRLEQVPADSDGKDECEPHQKVAASQGEKKWQDYNQHSHQSPFSDFVRPTHEECEHAHRILEDLHGDKVRENFASDIDSVKYPHVMDAVVVAALSQATSWENAKRAMRNMDLVYGSTFAYDSIIQGGEEKLRQVLRPGGMQNRKAVILLGILEQVKQRHGKFDLDFLFDADDNEVMRELLRYKGIGPKCAHCVMSICLKRTTFALDVHCHRIAGFWGWRPVSASRDEAQAHLDDRIPDSLKFPLHYLLIVHGRECPNCKGSGNRPSECSVLQAIHAATKDGFTK</sequence>
<feature type="compositionally biased region" description="Basic and acidic residues" evidence="1">
    <location>
        <begin position="50"/>
        <end position="60"/>
    </location>
</feature>
<evidence type="ECO:0000259" key="2">
    <source>
        <dbReference type="SMART" id="SM00478"/>
    </source>
</evidence>
<dbReference type="PANTHER" id="PTHR47203:SF1">
    <property type="entry name" value="HYPOTHETICAL BASE EXCISION DNA REPAIR PROTEIN (EUROFUNG)"/>
    <property type="match status" value="1"/>
</dbReference>
<gene>
    <name evidence="3" type="ORF">D0862_10722</name>
</gene>
<dbReference type="Gene3D" id="1.10.340.30">
    <property type="entry name" value="Hypothetical protein, domain 2"/>
    <property type="match status" value="1"/>
</dbReference>
<dbReference type="InterPro" id="IPR003265">
    <property type="entry name" value="HhH-GPD_domain"/>
</dbReference>
<dbReference type="SMART" id="SM00478">
    <property type="entry name" value="ENDO3c"/>
    <property type="match status" value="1"/>
</dbReference>
<evidence type="ECO:0000313" key="3">
    <source>
        <dbReference type="EMBL" id="RMY87284.1"/>
    </source>
</evidence>
<feature type="region of interest" description="Disordered" evidence="1">
    <location>
        <begin position="1"/>
        <end position="82"/>
    </location>
</feature>
<organism evidence="3 4">
    <name type="scientific">Hortaea werneckii</name>
    <name type="common">Black yeast</name>
    <name type="synonym">Cladosporium werneckii</name>
    <dbReference type="NCBI Taxonomy" id="91943"/>
    <lineage>
        <taxon>Eukaryota</taxon>
        <taxon>Fungi</taxon>
        <taxon>Dikarya</taxon>
        <taxon>Ascomycota</taxon>
        <taxon>Pezizomycotina</taxon>
        <taxon>Dothideomycetes</taxon>
        <taxon>Dothideomycetidae</taxon>
        <taxon>Mycosphaerellales</taxon>
        <taxon>Teratosphaeriaceae</taxon>
        <taxon>Hortaea</taxon>
    </lineage>
</organism>
<dbReference type="InterPro" id="IPR023170">
    <property type="entry name" value="HhH_base_excis_C"/>
</dbReference>
<accession>A0A3M7FG63</accession>
<dbReference type="PANTHER" id="PTHR47203">
    <property type="match status" value="1"/>
</dbReference>
<dbReference type="AlphaFoldDB" id="A0A3M7FG63"/>
<dbReference type="GO" id="GO:0006285">
    <property type="term" value="P:base-excision repair, AP site formation"/>
    <property type="evidence" value="ECO:0007669"/>
    <property type="project" value="UniProtKB-ARBA"/>
</dbReference>
<dbReference type="Proteomes" id="UP000281468">
    <property type="component" value="Unassembled WGS sequence"/>
</dbReference>
<reference evidence="3 4" key="1">
    <citation type="journal article" date="2018" name="BMC Genomics">
        <title>Genomic evidence for intraspecific hybridization in a clonal and extremely halotolerant yeast.</title>
        <authorList>
            <person name="Gostincar C."/>
            <person name="Stajich J.E."/>
            <person name="Zupancic J."/>
            <person name="Zalar P."/>
            <person name="Gunde-Cimerman N."/>
        </authorList>
    </citation>
    <scope>NUCLEOTIDE SEQUENCE [LARGE SCALE GENOMIC DNA]</scope>
    <source>
        <strain evidence="3 4">EXF-171</strain>
    </source>
</reference>
<comment type="caution">
    <text evidence="3">The sequence shown here is derived from an EMBL/GenBank/DDBJ whole genome shotgun (WGS) entry which is preliminary data.</text>
</comment>
<evidence type="ECO:0000313" key="4">
    <source>
        <dbReference type="Proteomes" id="UP000281468"/>
    </source>
</evidence>
<evidence type="ECO:0000256" key="1">
    <source>
        <dbReference type="SAM" id="MobiDB-lite"/>
    </source>
</evidence>
<feature type="compositionally biased region" description="Low complexity" evidence="1">
    <location>
        <begin position="1"/>
        <end position="14"/>
    </location>
</feature>
<feature type="domain" description="HhH-GPD" evidence="2">
    <location>
        <begin position="134"/>
        <end position="294"/>
    </location>
</feature>
<dbReference type="Gene3D" id="1.10.1670.10">
    <property type="entry name" value="Helix-hairpin-Helix base-excision DNA repair enzymes (C-terminal)"/>
    <property type="match status" value="1"/>
</dbReference>
<feature type="compositionally biased region" description="Polar residues" evidence="1">
    <location>
        <begin position="73"/>
        <end position="82"/>
    </location>
</feature>
<dbReference type="EMBL" id="QWIQ01000439">
    <property type="protein sequence ID" value="RMY87284.1"/>
    <property type="molecule type" value="Genomic_DNA"/>
</dbReference>
<protein>
    <recommendedName>
        <fullName evidence="2">HhH-GPD domain-containing protein</fullName>
    </recommendedName>
</protein>
<dbReference type="Pfam" id="PF00730">
    <property type="entry name" value="HhH-GPD"/>
    <property type="match status" value="1"/>
</dbReference>
<proteinExistence type="predicted"/>
<dbReference type="GO" id="GO:0000702">
    <property type="term" value="F:oxidized base lesion DNA N-glycosylase activity"/>
    <property type="evidence" value="ECO:0007669"/>
    <property type="project" value="UniProtKB-ARBA"/>
</dbReference>
<dbReference type="InterPro" id="IPR011257">
    <property type="entry name" value="DNA_glycosylase"/>
</dbReference>
<dbReference type="SUPFAM" id="SSF48150">
    <property type="entry name" value="DNA-glycosylase"/>
    <property type="match status" value="1"/>
</dbReference>
<name>A0A3M7FG63_HORWE</name>
<dbReference type="CDD" id="cd00056">
    <property type="entry name" value="ENDO3c"/>
    <property type="match status" value="1"/>
</dbReference>